<dbReference type="InterPro" id="IPR007112">
    <property type="entry name" value="Expansin/allergen_DPBB_dom"/>
</dbReference>
<gene>
    <name evidence="3" type="ORF">P175DRAFT_0496101</name>
</gene>
<reference evidence="3 4" key="1">
    <citation type="journal article" date="2018" name="Proc. Natl. Acad. Sci. U.S.A.">
        <title>Linking secondary metabolites to gene clusters through genome sequencing of six diverse Aspergillus species.</title>
        <authorList>
            <person name="Kaerboelling I."/>
            <person name="Vesth T.C."/>
            <person name="Frisvad J.C."/>
            <person name="Nybo J.L."/>
            <person name="Theobald S."/>
            <person name="Kuo A."/>
            <person name="Bowyer P."/>
            <person name="Matsuda Y."/>
            <person name="Mondo S."/>
            <person name="Lyhne E.K."/>
            <person name="Kogle M.E."/>
            <person name="Clum A."/>
            <person name="Lipzen A."/>
            <person name="Salamov A."/>
            <person name="Ngan C.Y."/>
            <person name="Daum C."/>
            <person name="Chiniquy J."/>
            <person name="Barry K."/>
            <person name="LaButti K."/>
            <person name="Haridas S."/>
            <person name="Simmons B.A."/>
            <person name="Magnuson J.K."/>
            <person name="Mortensen U.H."/>
            <person name="Larsen T.O."/>
            <person name="Grigoriev I.V."/>
            <person name="Baker S.E."/>
            <person name="Andersen M.R."/>
        </authorList>
    </citation>
    <scope>NUCLEOTIDE SEQUENCE [LARGE SCALE GENOMIC DNA]</scope>
    <source>
        <strain evidence="3 4">IBT 24754</strain>
    </source>
</reference>
<accession>A0A2T5LNS6</accession>
<dbReference type="Proteomes" id="UP000244073">
    <property type="component" value="Unassembled WGS sequence"/>
</dbReference>
<dbReference type="Gene3D" id="2.40.40.10">
    <property type="entry name" value="RlpA-like domain"/>
    <property type="match status" value="1"/>
</dbReference>
<keyword evidence="1" id="KW-0812">Transmembrane</keyword>
<dbReference type="InterPro" id="IPR036908">
    <property type="entry name" value="RlpA-like_sf"/>
</dbReference>
<keyword evidence="1" id="KW-1133">Transmembrane helix</keyword>
<dbReference type="Pfam" id="PF22514">
    <property type="entry name" value="EXPB1_D1"/>
    <property type="match status" value="1"/>
</dbReference>
<organism evidence="3 4">
    <name type="scientific">Aspergillus ochraceoroseus IBT 24754</name>
    <dbReference type="NCBI Taxonomy" id="1392256"/>
    <lineage>
        <taxon>Eukaryota</taxon>
        <taxon>Fungi</taxon>
        <taxon>Dikarya</taxon>
        <taxon>Ascomycota</taxon>
        <taxon>Pezizomycotina</taxon>
        <taxon>Eurotiomycetes</taxon>
        <taxon>Eurotiomycetidae</taxon>
        <taxon>Eurotiales</taxon>
        <taxon>Aspergillaceae</taxon>
        <taxon>Aspergillus</taxon>
        <taxon>Aspergillus subgen. Nidulantes</taxon>
    </lineage>
</organism>
<dbReference type="OrthoDB" id="5823761at2759"/>
<evidence type="ECO:0000256" key="1">
    <source>
        <dbReference type="SAM" id="Phobius"/>
    </source>
</evidence>
<dbReference type="CDD" id="cd22278">
    <property type="entry name" value="DPBB_GH45_endoglucanase"/>
    <property type="match status" value="1"/>
</dbReference>
<sequence length="204" mass="21569">MNNLFAGDLINSYSSSALSCVVFIYMMNLLFLLSPLANAVFTAAELATTTHYSDGLVGACGCGDSSGAYSWQLKPAQFGIGNATYTAAGSQALFDSSGEGWCGSGCGKCYRLTSTGVSACPTCGEGGEAGRSITVMLTNLCPYVTNEEWCPNAGGINAYGYAHHFDIMSPDVIFGDNVVVEFSQVDCPLVARMDWRRCECSSRP</sequence>
<feature type="domain" description="Expansin-like EG45" evidence="2">
    <location>
        <begin position="57"/>
        <end position="204"/>
    </location>
</feature>
<evidence type="ECO:0000313" key="3">
    <source>
        <dbReference type="EMBL" id="PTU17943.1"/>
    </source>
</evidence>
<dbReference type="EMBL" id="MSFN02000009">
    <property type="protein sequence ID" value="PTU17943.1"/>
    <property type="molecule type" value="Genomic_DNA"/>
</dbReference>
<feature type="transmembrane region" description="Helical" evidence="1">
    <location>
        <begin position="12"/>
        <end position="33"/>
    </location>
</feature>
<name>A0A2T5LNS6_9EURO</name>
<evidence type="ECO:0000259" key="2">
    <source>
        <dbReference type="PROSITE" id="PS50842"/>
    </source>
</evidence>
<dbReference type="AlphaFoldDB" id="A0A2T5LNS6"/>
<dbReference type="GeneID" id="63812989"/>
<proteinExistence type="predicted"/>
<dbReference type="RefSeq" id="XP_040749335.1">
    <property type="nucleotide sequence ID" value="XM_040896107.1"/>
</dbReference>
<evidence type="ECO:0000313" key="4">
    <source>
        <dbReference type="Proteomes" id="UP000244073"/>
    </source>
</evidence>
<keyword evidence="1" id="KW-0472">Membrane</keyword>
<dbReference type="SUPFAM" id="SSF50685">
    <property type="entry name" value="Barwin-like endoglucanases"/>
    <property type="match status" value="1"/>
</dbReference>
<protein>
    <recommendedName>
        <fullName evidence="2">Expansin-like EG45 domain-containing protein</fullName>
    </recommendedName>
</protein>
<dbReference type="PROSITE" id="PS50842">
    <property type="entry name" value="EXPANSIN_EG45"/>
    <property type="match status" value="1"/>
</dbReference>
<comment type="caution">
    <text evidence="3">The sequence shown here is derived from an EMBL/GenBank/DDBJ whole genome shotgun (WGS) entry which is preliminary data.</text>
</comment>
<dbReference type="VEuPathDB" id="FungiDB:P175DRAFT_0496101"/>